<dbReference type="AlphaFoldDB" id="B3M0M4"/>
<dbReference type="EMBL" id="CH902617">
    <property type="protein sequence ID" value="EDV44271.2"/>
    <property type="molecule type" value="Genomic_DNA"/>
</dbReference>
<dbReference type="HOGENOM" id="CLU_1139030_0_0_1"/>
<gene>
    <name evidence="3" type="primary">Dana\GF18898</name>
    <name evidence="3" type="synonym">dana_GLEANR_20154</name>
    <name evidence="3" type="ORF">GF18898</name>
</gene>
<dbReference type="STRING" id="7217.B3M0M4"/>
<evidence type="ECO:0000313" key="4">
    <source>
        <dbReference type="Proteomes" id="UP000007801"/>
    </source>
</evidence>
<dbReference type="PROSITE" id="PS50812">
    <property type="entry name" value="PWWP"/>
    <property type="match status" value="1"/>
</dbReference>
<dbReference type="InParanoid" id="B3M0M4"/>
<dbReference type="OrthoDB" id="62853at2759"/>
<feature type="domain" description="PWWP" evidence="2">
    <location>
        <begin position="13"/>
        <end position="64"/>
    </location>
</feature>
<accession>B3M0M4</accession>
<name>B3M0M4_DROAN</name>
<proteinExistence type="predicted"/>
<dbReference type="Pfam" id="PF00855">
    <property type="entry name" value="PWWP"/>
    <property type="match status" value="1"/>
</dbReference>
<dbReference type="InterPro" id="IPR000313">
    <property type="entry name" value="PWWP_dom"/>
</dbReference>
<feature type="compositionally biased region" description="Acidic residues" evidence="1">
    <location>
        <begin position="183"/>
        <end position="194"/>
    </location>
</feature>
<feature type="compositionally biased region" description="Basic and acidic residues" evidence="1">
    <location>
        <begin position="208"/>
        <end position="218"/>
    </location>
</feature>
<dbReference type="eggNOG" id="KOG1904">
    <property type="taxonomic scope" value="Eukaryota"/>
</dbReference>
<organism evidence="3 4">
    <name type="scientific">Drosophila ananassae</name>
    <name type="common">Fruit fly</name>
    <dbReference type="NCBI Taxonomy" id="7217"/>
    <lineage>
        <taxon>Eukaryota</taxon>
        <taxon>Metazoa</taxon>
        <taxon>Ecdysozoa</taxon>
        <taxon>Arthropoda</taxon>
        <taxon>Hexapoda</taxon>
        <taxon>Insecta</taxon>
        <taxon>Pterygota</taxon>
        <taxon>Neoptera</taxon>
        <taxon>Endopterygota</taxon>
        <taxon>Diptera</taxon>
        <taxon>Brachycera</taxon>
        <taxon>Muscomorpha</taxon>
        <taxon>Ephydroidea</taxon>
        <taxon>Drosophilidae</taxon>
        <taxon>Drosophila</taxon>
        <taxon>Sophophora</taxon>
    </lineage>
</organism>
<evidence type="ECO:0000256" key="1">
    <source>
        <dbReference type="SAM" id="MobiDB-lite"/>
    </source>
</evidence>
<dbReference type="SMR" id="B3M0M4"/>
<dbReference type="Gene3D" id="2.30.30.140">
    <property type="match status" value="1"/>
</dbReference>
<sequence>MSPRKMAKPLFVVGDFVFAKLRGYRAWPARVLQRFSNGNCNVFFYGTCNYARVPRRQICDFESNLDRLGTLRARSAGSNASFRGAMCHARNAFSNPSKDFGFYQLLAVLNGDCVNAEDLPMEYEVVTEAAAIAGKGDTVKTSDLPIEYAGDLAAIVDTGDVESKRQSVEADALPIECELENDPVDIFGTEDTEPDSVSIAEELQSQSDSDKPSDEINKNPDSAEEDSNNGDYNLDFDEIKEELLRNLYT</sequence>
<evidence type="ECO:0000313" key="3">
    <source>
        <dbReference type="EMBL" id="EDV44271.2"/>
    </source>
</evidence>
<reference evidence="3 4" key="1">
    <citation type="journal article" date="2007" name="Nature">
        <title>Evolution of genes and genomes on the Drosophila phylogeny.</title>
        <authorList>
            <consortium name="Drosophila 12 Genomes Consortium"/>
            <person name="Clark A.G."/>
            <person name="Eisen M.B."/>
            <person name="Smith D.R."/>
            <person name="Bergman C.M."/>
            <person name="Oliver B."/>
            <person name="Markow T.A."/>
            <person name="Kaufman T.C."/>
            <person name="Kellis M."/>
            <person name="Gelbart W."/>
            <person name="Iyer V.N."/>
            <person name="Pollard D.A."/>
            <person name="Sackton T.B."/>
            <person name="Larracuente A.M."/>
            <person name="Singh N.D."/>
            <person name="Abad J.P."/>
            <person name="Abt D.N."/>
            <person name="Adryan B."/>
            <person name="Aguade M."/>
            <person name="Akashi H."/>
            <person name="Anderson W.W."/>
            <person name="Aquadro C.F."/>
            <person name="Ardell D.H."/>
            <person name="Arguello R."/>
            <person name="Artieri C.G."/>
            <person name="Barbash D.A."/>
            <person name="Barker D."/>
            <person name="Barsanti P."/>
            <person name="Batterham P."/>
            <person name="Batzoglou S."/>
            <person name="Begun D."/>
            <person name="Bhutkar A."/>
            <person name="Blanco E."/>
            <person name="Bosak S.A."/>
            <person name="Bradley R.K."/>
            <person name="Brand A.D."/>
            <person name="Brent M.R."/>
            <person name="Brooks A.N."/>
            <person name="Brown R.H."/>
            <person name="Butlin R.K."/>
            <person name="Caggese C."/>
            <person name="Calvi B.R."/>
            <person name="Bernardo de Carvalho A."/>
            <person name="Caspi A."/>
            <person name="Castrezana S."/>
            <person name="Celniker S.E."/>
            <person name="Chang J.L."/>
            <person name="Chapple C."/>
            <person name="Chatterji S."/>
            <person name="Chinwalla A."/>
            <person name="Civetta A."/>
            <person name="Clifton S.W."/>
            <person name="Comeron J.M."/>
            <person name="Costello J.C."/>
            <person name="Coyne J.A."/>
            <person name="Daub J."/>
            <person name="David R.G."/>
            <person name="Delcher A.L."/>
            <person name="Delehaunty K."/>
            <person name="Do C.B."/>
            <person name="Ebling H."/>
            <person name="Edwards K."/>
            <person name="Eickbush T."/>
            <person name="Evans J.D."/>
            <person name="Filipski A."/>
            <person name="Findeiss S."/>
            <person name="Freyhult E."/>
            <person name="Fulton L."/>
            <person name="Fulton R."/>
            <person name="Garcia A.C."/>
            <person name="Gardiner A."/>
            <person name="Garfield D.A."/>
            <person name="Garvin B.E."/>
            <person name="Gibson G."/>
            <person name="Gilbert D."/>
            <person name="Gnerre S."/>
            <person name="Godfrey J."/>
            <person name="Good R."/>
            <person name="Gotea V."/>
            <person name="Gravely B."/>
            <person name="Greenberg A.J."/>
            <person name="Griffiths-Jones S."/>
            <person name="Gross S."/>
            <person name="Guigo R."/>
            <person name="Gustafson E.A."/>
            <person name="Haerty W."/>
            <person name="Hahn M.W."/>
            <person name="Halligan D.L."/>
            <person name="Halpern A.L."/>
            <person name="Halter G.M."/>
            <person name="Han M.V."/>
            <person name="Heger A."/>
            <person name="Hillier L."/>
            <person name="Hinrichs A.S."/>
            <person name="Holmes I."/>
            <person name="Hoskins R.A."/>
            <person name="Hubisz M.J."/>
            <person name="Hultmark D."/>
            <person name="Huntley M.A."/>
            <person name="Jaffe D.B."/>
            <person name="Jagadeeshan S."/>
            <person name="Jeck W.R."/>
            <person name="Johnson J."/>
            <person name="Jones C.D."/>
            <person name="Jordan W.C."/>
            <person name="Karpen G.H."/>
            <person name="Kataoka E."/>
            <person name="Keightley P.D."/>
            <person name="Kheradpour P."/>
            <person name="Kirkness E.F."/>
            <person name="Koerich L.B."/>
            <person name="Kristiansen K."/>
            <person name="Kudrna D."/>
            <person name="Kulathinal R.J."/>
            <person name="Kumar S."/>
            <person name="Kwok R."/>
            <person name="Lander E."/>
            <person name="Langley C.H."/>
            <person name="Lapoint R."/>
            <person name="Lazzaro B.P."/>
            <person name="Lee S.J."/>
            <person name="Levesque L."/>
            <person name="Li R."/>
            <person name="Lin C.F."/>
            <person name="Lin M.F."/>
            <person name="Lindblad-Toh K."/>
            <person name="Llopart A."/>
            <person name="Long M."/>
            <person name="Low L."/>
            <person name="Lozovsky E."/>
            <person name="Lu J."/>
            <person name="Luo M."/>
            <person name="Machado C.A."/>
            <person name="Makalowski W."/>
            <person name="Marzo M."/>
            <person name="Matsuda M."/>
            <person name="Matzkin L."/>
            <person name="McAllister B."/>
            <person name="McBride C.S."/>
            <person name="McKernan B."/>
            <person name="McKernan K."/>
            <person name="Mendez-Lago M."/>
            <person name="Minx P."/>
            <person name="Mollenhauer M.U."/>
            <person name="Montooth K."/>
            <person name="Mount S.M."/>
            <person name="Mu X."/>
            <person name="Myers E."/>
            <person name="Negre B."/>
            <person name="Newfeld S."/>
            <person name="Nielsen R."/>
            <person name="Noor M.A."/>
            <person name="O'Grady P."/>
            <person name="Pachter L."/>
            <person name="Papaceit M."/>
            <person name="Parisi M.J."/>
            <person name="Parisi M."/>
            <person name="Parts L."/>
            <person name="Pedersen J.S."/>
            <person name="Pesole G."/>
            <person name="Phillippy A.M."/>
            <person name="Ponting C.P."/>
            <person name="Pop M."/>
            <person name="Porcelli D."/>
            <person name="Powell J.R."/>
            <person name="Prohaska S."/>
            <person name="Pruitt K."/>
            <person name="Puig M."/>
            <person name="Quesneville H."/>
            <person name="Ram K.R."/>
            <person name="Rand D."/>
            <person name="Rasmussen M.D."/>
            <person name="Reed L.K."/>
            <person name="Reenan R."/>
            <person name="Reily A."/>
            <person name="Remington K.A."/>
            <person name="Rieger T.T."/>
            <person name="Ritchie M.G."/>
            <person name="Robin C."/>
            <person name="Rogers Y.H."/>
            <person name="Rohde C."/>
            <person name="Rozas J."/>
            <person name="Rubenfield M.J."/>
            <person name="Ruiz A."/>
            <person name="Russo S."/>
            <person name="Salzberg S.L."/>
            <person name="Sanchez-Gracia A."/>
            <person name="Saranga D.J."/>
            <person name="Sato H."/>
            <person name="Schaeffer S.W."/>
            <person name="Schatz M.C."/>
            <person name="Schlenke T."/>
            <person name="Schwartz R."/>
            <person name="Segarra C."/>
            <person name="Singh R.S."/>
            <person name="Sirot L."/>
            <person name="Sirota M."/>
            <person name="Sisneros N.B."/>
            <person name="Smith C.D."/>
            <person name="Smith T.F."/>
            <person name="Spieth J."/>
            <person name="Stage D.E."/>
            <person name="Stark A."/>
            <person name="Stephan W."/>
            <person name="Strausberg R.L."/>
            <person name="Strempel S."/>
            <person name="Sturgill D."/>
            <person name="Sutton G."/>
            <person name="Sutton G.G."/>
            <person name="Tao W."/>
            <person name="Teichmann S."/>
            <person name="Tobari Y.N."/>
            <person name="Tomimura Y."/>
            <person name="Tsolas J.M."/>
            <person name="Valente V.L."/>
            <person name="Venter E."/>
            <person name="Venter J.C."/>
            <person name="Vicario S."/>
            <person name="Vieira F.G."/>
            <person name="Vilella A.J."/>
            <person name="Villasante A."/>
            <person name="Walenz B."/>
            <person name="Wang J."/>
            <person name="Wasserman M."/>
            <person name="Watts T."/>
            <person name="Wilson D."/>
            <person name="Wilson R.K."/>
            <person name="Wing R.A."/>
            <person name="Wolfner M.F."/>
            <person name="Wong A."/>
            <person name="Wong G.K."/>
            <person name="Wu C.I."/>
            <person name="Wu G."/>
            <person name="Yamamoto D."/>
            <person name="Yang H.P."/>
            <person name="Yang S.P."/>
            <person name="Yorke J.A."/>
            <person name="Yoshida K."/>
            <person name="Zdobnov E."/>
            <person name="Zhang P."/>
            <person name="Zhang Y."/>
            <person name="Zimin A.V."/>
            <person name="Baldwin J."/>
            <person name="Abdouelleil A."/>
            <person name="Abdulkadir J."/>
            <person name="Abebe A."/>
            <person name="Abera B."/>
            <person name="Abreu J."/>
            <person name="Acer S.C."/>
            <person name="Aftuck L."/>
            <person name="Alexander A."/>
            <person name="An P."/>
            <person name="Anderson E."/>
            <person name="Anderson S."/>
            <person name="Arachi H."/>
            <person name="Azer M."/>
            <person name="Bachantsang P."/>
            <person name="Barry A."/>
            <person name="Bayul T."/>
            <person name="Berlin A."/>
            <person name="Bessette D."/>
            <person name="Bloom T."/>
            <person name="Blye J."/>
            <person name="Boguslavskiy L."/>
            <person name="Bonnet C."/>
            <person name="Boukhgalter B."/>
            <person name="Bourzgui I."/>
            <person name="Brown A."/>
            <person name="Cahill P."/>
            <person name="Channer S."/>
            <person name="Cheshatsang Y."/>
            <person name="Chuda L."/>
            <person name="Citroen M."/>
            <person name="Collymore A."/>
            <person name="Cooke P."/>
            <person name="Costello M."/>
            <person name="D'Aco K."/>
            <person name="Daza R."/>
            <person name="De Haan G."/>
            <person name="DeGray S."/>
            <person name="DeMaso C."/>
            <person name="Dhargay N."/>
            <person name="Dooley K."/>
            <person name="Dooley E."/>
            <person name="Doricent M."/>
            <person name="Dorje P."/>
            <person name="Dorjee K."/>
            <person name="Dupes A."/>
            <person name="Elong R."/>
            <person name="Falk J."/>
            <person name="Farina A."/>
            <person name="Faro S."/>
            <person name="Ferguson D."/>
            <person name="Fisher S."/>
            <person name="Foley C.D."/>
            <person name="Franke A."/>
            <person name="Friedrich D."/>
            <person name="Gadbois L."/>
            <person name="Gearin G."/>
            <person name="Gearin C.R."/>
            <person name="Giannoukos G."/>
            <person name="Goode T."/>
            <person name="Graham J."/>
            <person name="Grandbois E."/>
            <person name="Grewal S."/>
            <person name="Gyaltsen K."/>
            <person name="Hafez N."/>
            <person name="Hagos B."/>
            <person name="Hall J."/>
            <person name="Henson C."/>
            <person name="Hollinger A."/>
            <person name="Honan T."/>
            <person name="Huard M.D."/>
            <person name="Hughes L."/>
            <person name="Hurhula B."/>
            <person name="Husby M.E."/>
            <person name="Kamat A."/>
            <person name="Kanga B."/>
            <person name="Kashin S."/>
            <person name="Khazanovich D."/>
            <person name="Kisner P."/>
            <person name="Lance K."/>
            <person name="Lara M."/>
            <person name="Lee W."/>
            <person name="Lennon N."/>
            <person name="Letendre F."/>
            <person name="LeVine R."/>
            <person name="Lipovsky A."/>
            <person name="Liu X."/>
            <person name="Liu J."/>
            <person name="Liu S."/>
            <person name="Lokyitsang T."/>
            <person name="Lokyitsang Y."/>
            <person name="Lubonja R."/>
            <person name="Lui A."/>
            <person name="MacDonald P."/>
            <person name="Magnisalis V."/>
            <person name="Maru K."/>
            <person name="Matthews C."/>
            <person name="McCusker W."/>
            <person name="McDonough S."/>
            <person name="Mehta T."/>
            <person name="Meldrim J."/>
            <person name="Meneus L."/>
            <person name="Mihai O."/>
            <person name="Mihalev A."/>
            <person name="Mihova T."/>
            <person name="Mittelman R."/>
            <person name="Mlenga V."/>
            <person name="Montmayeur A."/>
            <person name="Mulrain L."/>
            <person name="Navidi A."/>
            <person name="Naylor J."/>
            <person name="Negash T."/>
            <person name="Nguyen T."/>
            <person name="Nguyen N."/>
            <person name="Nicol R."/>
            <person name="Norbu C."/>
            <person name="Norbu N."/>
            <person name="Novod N."/>
            <person name="O'Neill B."/>
            <person name="Osman S."/>
            <person name="Markiewicz E."/>
            <person name="Oyono O.L."/>
            <person name="Patti C."/>
            <person name="Phunkhang P."/>
            <person name="Pierre F."/>
            <person name="Priest M."/>
            <person name="Raghuraman S."/>
            <person name="Rege F."/>
            <person name="Reyes R."/>
            <person name="Rise C."/>
            <person name="Rogov P."/>
            <person name="Ross K."/>
            <person name="Ryan E."/>
            <person name="Settipalli S."/>
            <person name="Shea T."/>
            <person name="Sherpa N."/>
            <person name="Shi L."/>
            <person name="Shih D."/>
            <person name="Sparrow T."/>
            <person name="Spaulding J."/>
            <person name="Stalker J."/>
            <person name="Stange-Thomann N."/>
            <person name="Stavropoulos S."/>
            <person name="Stone C."/>
            <person name="Strader C."/>
            <person name="Tesfaye S."/>
            <person name="Thomson T."/>
            <person name="Thoulutsang Y."/>
            <person name="Thoulutsang D."/>
            <person name="Topham K."/>
            <person name="Topping I."/>
            <person name="Tsamla T."/>
            <person name="Vassiliev H."/>
            <person name="Vo A."/>
            <person name="Wangchuk T."/>
            <person name="Wangdi T."/>
            <person name="Weiand M."/>
            <person name="Wilkinson J."/>
            <person name="Wilson A."/>
            <person name="Yadav S."/>
            <person name="Young G."/>
            <person name="Yu Q."/>
            <person name="Zembek L."/>
            <person name="Zhong D."/>
            <person name="Zimmer A."/>
            <person name="Zwirko Z."/>
            <person name="Jaffe D.B."/>
            <person name="Alvarez P."/>
            <person name="Brockman W."/>
            <person name="Butler J."/>
            <person name="Chin C."/>
            <person name="Gnerre S."/>
            <person name="Grabherr M."/>
            <person name="Kleber M."/>
            <person name="Mauceli E."/>
            <person name="MacCallum I."/>
        </authorList>
    </citation>
    <scope>NUCLEOTIDE SEQUENCE [LARGE SCALE GENOMIC DNA]</scope>
    <source>
        <strain evidence="4">Tucson 14024-0371.13</strain>
    </source>
</reference>
<feature type="compositionally biased region" description="Acidic residues" evidence="1">
    <location>
        <begin position="222"/>
        <end position="236"/>
    </location>
</feature>
<dbReference type="KEGG" id="dan:6501663"/>
<dbReference type="SMART" id="SM00293">
    <property type="entry name" value="PWWP"/>
    <property type="match status" value="1"/>
</dbReference>
<protein>
    <recommendedName>
        <fullName evidence="2">PWWP domain-containing protein</fullName>
    </recommendedName>
</protein>
<keyword evidence="4" id="KW-1185">Reference proteome</keyword>
<dbReference type="Proteomes" id="UP000007801">
    <property type="component" value="Unassembled WGS sequence"/>
</dbReference>
<dbReference type="GeneID" id="6501663"/>
<feature type="region of interest" description="Disordered" evidence="1">
    <location>
        <begin position="183"/>
        <end position="236"/>
    </location>
</feature>
<dbReference type="SUPFAM" id="SSF63748">
    <property type="entry name" value="Tudor/PWWP/MBT"/>
    <property type="match status" value="1"/>
</dbReference>
<evidence type="ECO:0000259" key="2">
    <source>
        <dbReference type="PROSITE" id="PS50812"/>
    </source>
</evidence>